<evidence type="ECO:0000313" key="2">
    <source>
        <dbReference type="EMBL" id="KAJ7207540.1"/>
    </source>
</evidence>
<accession>A0AAD6Y9U7</accession>
<name>A0AAD6Y9U7_9AGAR</name>
<feature type="region of interest" description="Disordered" evidence="1">
    <location>
        <begin position="99"/>
        <end position="151"/>
    </location>
</feature>
<evidence type="ECO:0000313" key="3">
    <source>
        <dbReference type="Proteomes" id="UP001219525"/>
    </source>
</evidence>
<feature type="compositionally biased region" description="Low complexity" evidence="1">
    <location>
        <begin position="140"/>
        <end position="151"/>
    </location>
</feature>
<organism evidence="2 3">
    <name type="scientific">Mycena pura</name>
    <dbReference type="NCBI Taxonomy" id="153505"/>
    <lineage>
        <taxon>Eukaryota</taxon>
        <taxon>Fungi</taxon>
        <taxon>Dikarya</taxon>
        <taxon>Basidiomycota</taxon>
        <taxon>Agaricomycotina</taxon>
        <taxon>Agaricomycetes</taxon>
        <taxon>Agaricomycetidae</taxon>
        <taxon>Agaricales</taxon>
        <taxon>Marasmiineae</taxon>
        <taxon>Mycenaceae</taxon>
        <taxon>Mycena</taxon>
    </lineage>
</organism>
<comment type="caution">
    <text evidence="2">The sequence shown here is derived from an EMBL/GenBank/DDBJ whole genome shotgun (WGS) entry which is preliminary data.</text>
</comment>
<protein>
    <submittedName>
        <fullName evidence="2">Uncharacterized protein</fullName>
    </submittedName>
</protein>
<keyword evidence="3" id="KW-1185">Reference proteome</keyword>
<dbReference type="EMBL" id="JARJCW010000036">
    <property type="protein sequence ID" value="KAJ7207540.1"/>
    <property type="molecule type" value="Genomic_DNA"/>
</dbReference>
<reference evidence="2" key="1">
    <citation type="submission" date="2023-03" db="EMBL/GenBank/DDBJ databases">
        <title>Massive genome expansion in bonnet fungi (Mycena s.s.) driven by repeated elements and novel gene families across ecological guilds.</title>
        <authorList>
            <consortium name="Lawrence Berkeley National Laboratory"/>
            <person name="Harder C.B."/>
            <person name="Miyauchi S."/>
            <person name="Viragh M."/>
            <person name="Kuo A."/>
            <person name="Thoen E."/>
            <person name="Andreopoulos B."/>
            <person name="Lu D."/>
            <person name="Skrede I."/>
            <person name="Drula E."/>
            <person name="Henrissat B."/>
            <person name="Morin E."/>
            <person name="Kohler A."/>
            <person name="Barry K."/>
            <person name="LaButti K."/>
            <person name="Morin E."/>
            <person name="Salamov A."/>
            <person name="Lipzen A."/>
            <person name="Mereny Z."/>
            <person name="Hegedus B."/>
            <person name="Baldrian P."/>
            <person name="Stursova M."/>
            <person name="Weitz H."/>
            <person name="Taylor A."/>
            <person name="Grigoriev I.V."/>
            <person name="Nagy L.G."/>
            <person name="Martin F."/>
            <person name="Kauserud H."/>
        </authorList>
    </citation>
    <scope>NUCLEOTIDE SEQUENCE</scope>
    <source>
        <strain evidence="2">9144</strain>
    </source>
</reference>
<sequence>MVASARVETGRLGERFRHRVAQSPWRLRTWLQGPGAFGSSVDAGMVRAGPALTLSQAMVSHASSPACFCTPPFLSLEHLGCILVGMLLRRMKVTEGVGTLRSHPTAPEFKDVGNLSSALDASSSDEEDGLSDCESEEEGTAAATPNAAATPEATLTGDDKLLGKRKNRSSFLLSAHSQRSWYQGHFVLVSLGDVDARSRSPTRDDAMDEDTEEPHVHWTFVILELQALHVIVSFLACDALP</sequence>
<gene>
    <name evidence="2" type="ORF">GGX14DRAFT_635451</name>
</gene>
<proteinExistence type="predicted"/>
<evidence type="ECO:0000256" key="1">
    <source>
        <dbReference type="SAM" id="MobiDB-lite"/>
    </source>
</evidence>
<dbReference type="AlphaFoldDB" id="A0AAD6Y9U7"/>
<dbReference type="Proteomes" id="UP001219525">
    <property type="component" value="Unassembled WGS sequence"/>
</dbReference>
<feature type="compositionally biased region" description="Acidic residues" evidence="1">
    <location>
        <begin position="123"/>
        <end position="139"/>
    </location>
</feature>